<feature type="domain" description="SIS" evidence="6">
    <location>
        <begin position="38"/>
        <end position="177"/>
    </location>
</feature>
<name>A0A1M3KXA3_9BACT</name>
<dbReference type="Pfam" id="PF00571">
    <property type="entry name" value="CBS"/>
    <property type="match status" value="2"/>
</dbReference>
<evidence type="ECO:0000256" key="2">
    <source>
        <dbReference type="ARBA" id="ARBA00022737"/>
    </source>
</evidence>
<keyword evidence="2" id="KW-0677">Repeat</keyword>
<dbReference type="GO" id="GO:0097367">
    <property type="term" value="F:carbohydrate derivative binding"/>
    <property type="evidence" value="ECO:0007669"/>
    <property type="project" value="InterPro"/>
</dbReference>
<evidence type="ECO:0000259" key="5">
    <source>
        <dbReference type="PROSITE" id="PS51371"/>
    </source>
</evidence>
<dbReference type="GO" id="GO:0005975">
    <property type="term" value="P:carbohydrate metabolic process"/>
    <property type="evidence" value="ECO:0007669"/>
    <property type="project" value="InterPro"/>
</dbReference>
<evidence type="ECO:0000313" key="7">
    <source>
        <dbReference type="EMBL" id="OJX57038.1"/>
    </source>
</evidence>
<gene>
    <name evidence="7" type="ORF">BGO89_11045</name>
</gene>
<sequence length="325" mass="34448">MKTSEHQSLLETVRTALQWQRASIELLDASIDDSFNQAVHVLLSSGKVLTTGLGKSGFIARKLAATLNSIRKPSIYIHPVDALHGDSGLIEEGDALVTFSKSGETSEVIRFAAMATEMGASVVSITGRADCRLSDLARVPLIAPITRELDANDIIPTASTTNALILADLLAMGVLHEAGDAMERLRHSHPQGMIGSTLLRTVEEVMHSASALPRVPAGTSLAAALAVLSSFGLGCVCVCGADDALLGILTDGDVRRLVTRGVTVDGIVVDDVMTVNPVSIASDATLHDALQLMERRERQIGVLPVTDRGRCVGVIRVHDIVRLQV</sequence>
<dbReference type="PANTHER" id="PTHR42745:SF1">
    <property type="entry name" value="ARABINOSE 5-PHOSPHATE ISOMERASE KDSD"/>
    <property type="match status" value="1"/>
</dbReference>
<proteinExistence type="inferred from homology"/>
<dbReference type="SMART" id="SM00116">
    <property type="entry name" value="CBS"/>
    <property type="match status" value="2"/>
</dbReference>
<evidence type="ECO:0000256" key="3">
    <source>
        <dbReference type="ARBA" id="ARBA00023122"/>
    </source>
</evidence>
<accession>A0A1M3KXA3</accession>
<reference evidence="7 8" key="1">
    <citation type="submission" date="2016-09" db="EMBL/GenBank/DDBJ databases">
        <title>Genome-resolved meta-omics ties microbial dynamics to process performance in biotechnology for thiocyanate degradation.</title>
        <authorList>
            <person name="Kantor R.S."/>
            <person name="Huddy R.J."/>
            <person name="Iyer R."/>
            <person name="Thomas B.C."/>
            <person name="Brown C.T."/>
            <person name="Anantharaman K."/>
            <person name="Tringe S."/>
            <person name="Hettich R.L."/>
            <person name="Harrison S.T."/>
            <person name="Banfield J.F."/>
        </authorList>
    </citation>
    <scope>NUCLEOTIDE SEQUENCE [LARGE SCALE GENOMIC DNA]</scope>
    <source>
        <strain evidence="7">59-99</strain>
    </source>
</reference>
<dbReference type="PROSITE" id="PS51371">
    <property type="entry name" value="CBS"/>
    <property type="match status" value="2"/>
</dbReference>
<dbReference type="GO" id="GO:1901135">
    <property type="term" value="P:carbohydrate derivative metabolic process"/>
    <property type="evidence" value="ECO:0007669"/>
    <property type="project" value="InterPro"/>
</dbReference>
<dbReference type="Proteomes" id="UP000184233">
    <property type="component" value="Unassembled WGS sequence"/>
</dbReference>
<dbReference type="STRING" id="1895771.BGO89_11045"/>
<evidence type="ECO:0000256" key="4">
    <source>
        <dbReference type="PROSITE-ProRule" id="PRU00703"/>
    </source>
</evidence>
<dbReference type="SUPFAM" id="SSF53697">
    <property type="entry name" value="SIS domain"/>
    <property type="match status" value="1"/>
</dbReference>
<dbReference type="Pfam" id="PF01380">
    <property type="entry name" value="SIS"/>
    <property type="match status" value="1"/>
</dbReference>
<dbReference type="CDD" id="cd04604">
    <property type="entry name" value="CBS_pair_SIS_assoc"/>
    <property type="match status" value="1"/>
</dbReference>
<evidence type="ECO:0000313" key="8">
    <source>
        <dbReference type="Proteomes" id="UP000184233"/>
    </source>
</evidence>
<dbReference type="Gene3D" id="3.40.50.10490">
    <property type="entry name" value="Glucose-6-phosphate isomerase like protein, domain 1"/>
    <property type="match status" value="1"/>
</dbReference>
<organism evidence="7 8">
    <name type="scientific">Candidatus Kapaibacterium thiocyanatum</name>
    <dbReference type="NCBI Taxonomy" id="1895771"/>
    <lineage>
        <taxon>Bacteria</taxon>
        <taxon>Pseudomonadati</taxon>
        <taxon>Candidatus Kapaibacteriota</taxon>
        <taxon>Candidatus Kapaibacteriia</taxon>
        <taxon>Candidatus Kapaibacteriales</taxon>
        <taxon>Candidatus Kapaibacteriaceae</taxon>
        <taxon>Candidatus Kapaibacterium</taxon>
    </lineage>
</organism>
<dbReference type="NCBIfam" id="TIGR00393">
    <property type="entry name" value="kpsF"/>
    <property type="match status" value="1"/>
</dbReference>
<dbReference type="InterPro" id="IPR004800">
    <property type="entry name" value="KdsD/KpsF-type"/>
</dbReference>
<dbReference type="GO" id="GO:0016853">
    <property type="term" value="F:isomerase activity"/>
    <property type="evidence" value="ECO:0007669"/>
    <property type="project" value="InterPro"/>
</dbReference>
<evidence type="ECO:0008006" key="9">
    <source>
        <dbReference type="Google" id="ProtNLM"/>
    </source>
</evidence>
<keyword evidence="3 4" id="KW-0129">CBS domain</keyword>
<protein>
    <recommendedName>
        <fullName evidence="9">KpsF/GutQ family protein</fullName>
    </recommendedName>
</protein>
<comment type="similarity">
    <text evidence="1">Belongs to the SIS family. GutQ/KpsF subfamily.</text>
</comment>
<evidence type="ECO:0000259" key="6">
    <source>
        <dbReference type="PROSITE" id="PS51464"/>
    </source>
</evidence>
<feature type="domain" description="CBS" evidence="5">
    <location>
        <begin position="273"/>
        <end position="325"/>
    </location>
</feature>
<dbReference type="InterPro" id="IPR000644">
    <property type="entry name" value="CBS_dom"/>
</dbReference>
<dbReference type="EMBL" id="MKVH01000024">
    <property type="protein sequence ID" value="OJX57038.1"/>
    <property type="molecule type" value="Genomic_DNA"/>
</dbReference>
<dbReference type="InterPro" id="IPR035474">
    <property type="entry name" value="SIS_Kpsf"/>
</dbReference>
<dbReference type="InterPro" id="IPR046348">
    <property type="entry name" value="SIS_dom_sf"/>
</dbReference>
<dbReference type="InterPro" id="IPR050986">
    <property type="entry name" value="GutQ/KpsF_isomerases"/>
</dbReference>
<dbReference type="PROSITE" id="PS51464">
    <property type="entry name" value="SIS"/>
    <property type="match status" value="1"/>
</dbReference>
<dbReference type="AlphaFoldDB" id="A0A1M3KXA3"/>
<dbReference type="CDD" id="cd05014">
    <property type="entry name" value="SIS_Kpsf"/>
    <property type="match status" value="1"/>
</dbReference>
<dbReference type="Gene3D" id="3.10.580.10">
    <property type="entry name" value="CBS-domain"/>
    <property type="match status" value="1"/>
</dbReference>
<dbReference type="PANTHER" id="PTHR42745">
    <property type="match status" value="1"/>
</dbReference>
<evidence type="ECO:0000256" key="1">
    <source>
        <dbReference type="ARBA" id="ARBA00008165"/>
    </source>
</evidence>
<feature type="domain" description="CBS" evidence="5">
    <location>
        <begin position="206"/>
        <end position="264"/>
    </location>
</feature>
<dbReference type="InterPro" id="IPR001347">
    <property type="entry name" value="SIS_dom"/>
</dbReference>
<dbReference type="InterPro" id="IPR046342">
    <property type="entry name" value="CBS_dom_sf"/>
</dbReference>
<comment type="caution">
    <text evidence="7">The sequence shown here is derived from an EMBL/GenBank/DDBJ whole genome shotgun (WGS) entry which is preliminary data.</text>
</comment>